<dbReference type="AlphaFoldDB" id="A0AAD1Y9M0"/>
<proteinExistence type="predicted"/>
<comment type="caution">
    <text evidence="2">The sequence shown here is derived from an EMBL/GenBank/DDBJ whole genome shotgun (WGS) entry which is preliminary data.</text>
</comment>
<feature type="compositionally biased region" description="Acidic residues" evidence="1">
    <location>
        <begin position="20"/>
        <end position="43"/>
    </location>
</feature>
<dbReference type="Proteomes" id="UP001295684">
    <property type="component" value="Unassembled WGS sequence"/>
</dbReference>
<keyword evidence="3" id="KW-1185">Reference proteome</keyword>
<dbReference type="InterPro" id="IPR006994">
    <property type="entry name" value="TCF25/Rqc1"/>
</dbReference>
<feature type="region of interest" description="Disordered" evidence="1">
    <location>
        <begin position="156"/>
        <end position="185"/>
    </location>
</feature>
<sequence length="731" mass="85424">MSLRQLRKLEKLKNQKAQEEAEAEKEDITEEAEGEGNEEETYEETTPKISFTQFAGLLNISSDDNDEDNGSQEETEAKEKQTQQQQKSKKKKNKKRKRNKKKNKQKDEEEKDQEQEEEDILNEAIQENQQELEKRPELDQTQVSVLSMRAKFFDPDREMRQRLQSKGAGKLADLEEEKGTPDEFEGLNTKQKKMMKRMQQRATNKKTLFVKPEKDWAMYNSITAYMESDRDENDNKVFKFIERDLYKEIQREFKSIQQTFDIQMMLRFLSKNFFHHETLIHVADFMRMQGKFPDSVKLIQRCMYAFEILFSKDFVICGNKPSTRIDFNSEESNLPSVFADCLVRYIDHLGRKGCCRTALEFTKFFLSLDPERDPFGNLLKIDYYALRAGEYRYLTTFAENYSNEFHSHPLQTVLFTPNILFSTAFAKYKLDEKVDNRTKMLDDAHSSVNIFVSLISEKAGEESPKILQSLYNLSADALLMLGLSFYPALVKLILIKCEVEKKPNFCKSYFKGHQKEPWSKILDHSIFDFNEDNEVLENSLGLDSDLLNKLFDLYVDRSSECYKDDEIINWMKETIGYVLNEVDEENFDREVLFQFIFNSIGLPFQLDRYSGLSKEFFNDDFTTVNPQDLLGPGADGGMGGMNPADMQQNMQDQMQNLQQMMGQGGQRVRVRQARPQVDHDNLILEEENAALEQQIILDHIANQQQIQDEDEENFVINDAGDDEVRRNRGEE</sequence>
<gene>
    <name evidence="2" type="ORF">ECRASSUSDP1_LOCUS29322</name>
</gene>
<organism evidence="2 3">
    <name type="scientific">Euplotes crassus</name>
    <dbReference type="NCBI Taxonomy" id="5936"/>
    <lineage>
        <taxon>Eukaryota</taxon>
        <taxon>Sar</taxon>
        <taxon>Alveolata</taxon>
        <taxon>Ciliophora</taxon>
        <taxon>Intramacronucleata</taxon>
        <taxon>Spirotrichea</taxon>
        <taxon>Hypotrichia</taxon>
        <taxon>Euplotida</taxon>
        <taxon>Euplotidae</taxon>
        <taxon>Moneuplotes</taxon>
    </lineage>
</organism>
<protein>
    <submittedName>
        <fullName evidence="2">Uncharacterized protein</fullName>
    </submittedName>
</protein>
<feature type="compositionally biased region" description="Acidic residues" evidence="1">
    <location>
        <begin position="109"/>
        <end position="121"/>
    </location>
</feature>
<feature type="compositionally biased region" description="Acidic residues" evidence="1">
    <location>
        <begin position="63"/>
        <end position="74"/>
    </location>
</feature>
<evidence type="ECO:0000256" key="1">
    <source>
        <dbReference type="SAM" id="MobiDB-lite"/>
    </source>
</evidence>
<dbReference type="PANTHER" id="PTHR22684">
    <property type="entry name" value="NULP1-RELATED"/>
    <property type="match status" value="1"/>
</dbReference>
<reference evidence="2" key="1">
    <citation type="submission" date="2023-07" db="EMBL/GenBank/DDBJ databases">
        <authorList>
            <consortium name="AG Swart"/>
            <person name="Singh M."/>
            <person name="Singh A."/>
            <person name="Seah K."/>
            <person name="Emmerich C."/>
        </authorList>
    </citation>
    <scope>NUCLEOTIDE SEQUENCE</scope>
    <source>
        <strain evidence="2">DP1</strain>
    </source>
</reference>
<feature type="compositionally biased region" description="Basic residues" evidence="1">
    <location>
        <begin position="87"/>
        <end position="104"/>
    </location>
</feature>
<dbReference type="Pfam" id="PF04910">
    <property type="entry name" value="Tcf25"/>
    <property type="match status" value="1"/>
</dbReference>
<accession>A0AAD1Y9M0</accession>
<dbReference type="EMBL" id="CAMPGE010030177">
    <property type="protein sequence ID" value="CAI2387688.1"/>
    <property type="molecule type" value="Genomic_DNA"/>
</dbReference>
<dbReference type="GO" id="GO:1990112">
    <property type="term" value="C:RQC complex"/>
    <property type="evidence" value="ECO:0007669"/>
    <property type="project" value="TreeGrafter"/>
</dbReference>
<feature type="region of interest" description="Disordered" evidence="1">
    <location>
        <begin position="1"/>
        <end position="141"/>
    </location>
</feature>
<name>A0AAD1Y9M0_EUPCR</name>
<feature type="compositionally biased region" description="Basic and acidic residues" evidence="1">
    <location>
        <begin position="7"/>
        <end position="19"/>
    </location>
</feature>
<evidence type="ECO:0000313" key="2">
    <source>
        <dbReference type="EMBL" id="CAI2387688.1"/>
    </source>
</evidence>
<evidence type="ECO:0000313" key="3">
    <source>
        <dbReference type="Proteomes" id="UP001295684"/>
    </source>
</evidence>
<dbReference type="PANTHER" id="PTHR22684:SF0">
    <property type="entry name" value="RIBOSOME QUALITY CONTROL COMPLEX SUBUNIT TCF25"/>
    <property type="match status" value="1"/>
</dbReference>